<comment type="pathway">
    <text evidence="7">Lipid metabolism; fatty acid biosynthesis.</text>
</comment>
<dbReference type="AlphaFoldDB" id="A0A6G4X427"/>
<proteinExistence type="inferred from homology"/>
<evidence type="ECO:0000256" key="2">
    <source>
        <dbReference type="ARBA" id="ARBA00022516"/>
    </source>
</evidence>
<keyword evidence="3 7" id="KW-0597">Phosphoprotein</keyword>
<dbReference type="InterPro" id="IPR006162">
    <property type="entry name" value="Ppantetheine_attach_site"/>
</dbReference>
<dbReference type="GO" id="GO:0005737">
    <property type="term" value="C:cytoplasm"/>
    <property type="evidence" value="ECO:0007669"/>
    <property type="project" value="UniProtKB-SubCell"/>
</dbReference>
<evidence type="ECO:0000256" key="7">
    <source>
        <dbReference type="HAMAP-Rule" id="MF_01217"/>
    </source>
</evidence>
<comment type="subcellular location">
    <subcellularLocation>
        <location evidence="7">Cytoplasm</location>
    </subcellularLocation>
</comment>
<reference evidence="9 10" key="1">
    <citation type="submission" date="2020-02" db="EMBL/GenBank/DDBJ databases">
        <title>Whole-genome analyses of novel actinobacteria.</title>
        <authorList>
            <person name="Sahin N."/>
            <person name="Tatar D."/>
        </authorList>
    </citation>
    <scope>NUCLEOTIDE SEQUENCE [LARGE SCALE GENOMIC DNA]</scope>
    <source>
        <strain evidence="9 10">SB3404</strain>
    </source>
</reference>
<dbReference type="InterPro" id="IPR036736">
    <property type="entry name" value="ACP-like_sf"/>
</dbReference>
<evidence type="ECO:0000256" key="3">
    <source>
        <dbReference type="ARBA" id="ARBA00022553"/>
    </source>
</evidence>
<comment type="caution">
    <text evidence="9">The sequence shown here is derived from an EMBL/GenBank/DDBJ whole genome shotgun (WGS) entry which is preliminary data.</text>
</comment>
<evidence type="ECO:0000256" key="4">
    <source>
        <dbReference type="ARBA" id="ARBA00022832"/>
    </source>
</evidence>
<dbReference type="InterPro" id="IPR003231">
    <property type="entry name" value="ACP"/>
</dbReference>
<keyword evidence="2 7" id="KW-0444">Lipid biosynthesis</keyword>
<organism evidence="9 10">
    <name type="scientific">Streptomyces boncukensis</name>
    <dbReference type="NCBI Taxonomy" id="2711219"/>
    <lineage>
        <taxon>Bacteria</taxon>
        <taxon>Bacillati</taxon>
        <taxon>Actinomycetota</taxon>
        <taxon>Actinomycetes</taxon>
        <taxon>Kitasatosporales</taxon>
        <taxon>Streptomycetaceae</taxon>
        <taxon>Streptomyces</taxon>
    </lineage>
</organism>
<keyword evidence="6 7" id="KW-0275">Fatty acid biosynthesis</keyword>
<evidence type="ECO:0000313" key="10">
    <source>
        <dbReference type="Proteomes" id="UP000477722"/>
    </source>
</evidence>
<dbReference type="EMBL" id="JAAKZZ010000366">
    <property type="protein sequence ID" value="NGO71892.1"/>
    <property type="molecule type" value="Genomic_DNA"/>
</dbReference>
<comment type="PTM">
    <text evidence="7">4'-phosphopantetheine is transferred from CoA to a specific serine of apo-ACP by AcpS. This modification is essential for activity because fatty acids are bound in thioester linkage to the sulfhydryl of the prosthetic group.</text>
</comment>
<dbReference type="Gene3D" id="1.10.1200.10">
    <property type="entry name" value="ACP-like"/>
    <property type="match status" value="1"/>
</dbReference>
<keyword evidence="5 7" id="KW-0443">Lipid metabolism</keyword>
<dbReference type="SUPFAM" id="SSF47336">
    <property type="entry name" value="ACP-like"/>
    <property type="match status" value="1"/>
</dbReference>
<protein>
    <recommendedName>
        <fullName evidence="7">Acyl carrier protein</fullName>
        <shortName evidence="7">ACP</shortName>
    </recommendedName>
</protein>
<sequence>MSAVVINAETEAKVREILVNSLDLEGEELTMDGLFVEDYGADSLGAIEVLSALEKTFDVTIEQEEMQRMVNLATVLDILSRAAAR</sequence>
<comment type="function">
    <text evidence="7">Carrier of the growing fatty acid chain in fatty acid biosynthesis.</text>
</comment>
<dbReference type="Proteomes" id="UP000477722">
    <property type="component" value="Unassembled WGS sequence"/>
</dbReference>
<accession>A0A6G4X427</accession>
<evidence type="ECO:0000259" key="8">
    <source>
        <dbReference type="PROSITE" id="PS50075"/>
    </source>
</evidence>
<dbReference type="InterPro" id="IPR009081">
    <property type="entry name" value="PP-bd_ACP"/>
</dbReference>
<keyword evidence="7" id="KW-0963">Cytoplasm</keyword>
<name>A0A6G4X427_9ACTN</name>
<dbReference type="PROSITE" id="PS00012">
    <property type="entry name" value="PHOSPHOPANTETHEINE"/>
    <property type="match status" value="1"/>
</dbReference>
<gene>
    <name evidence="7" type="primary">acpP</name>
    <name evidence="9" type="ORF">G5C65_26795</name>
</gene>
<dbReference type="UniPathway" id="UPA00094"/>
<feature type="modified residue" description="O-(pantetheine 4'-phosphoryl)serine" evidence="7">
    <location>
        <position position="43"/>
    </location>
</feature>
<evidence type="ECO:0000313" key="9">
    <source>
        <dbReference type="EMBL" id="NGO71892.1"/>
    </source>
</evidence>
<comment type="similarity">
    <text evidence="7">Belongs to the acyl carrier protein (ACP) family.</text>
</comment>
<keyword evidence="10" id="KW-1185">Reference proteome</keyword>
<dbReference type="Pfam" id="PF00550">
    <property type="entry name" value="PP-binding"/>
    <property type="match status" value="1"/>
</dbReference>
<dbReference type="GO" id="GO:0000036">
    <property type="term" value="F:acyl carrier activity"/>
    <property type="evidence" value="ECO:0007669"/>
    <property type="project" value="UniProtKB-UniRule"/>
</dbReference>
<dbReference type="HAMAP" id="MF_01217">
    <property type="entry name" value="Acyl_carrier"/>
    <property type="match status" value="1"/>
</dbReference>
<evidence type="ECO:0000256" key="6">
    <source>
        <dbReference type="ARBA" id="ARBA00023160"/>
    </source>
</evidence>
<keyword evidence="4 7" id="KW-0276">Fatty acid metabolism</keyword>
<evidence type="ECO:0000256" key="5">
    <source>
        <dbReference type="ARBA" id="ARBA00023098"/>
    </source>
</evidence>
<dbReference type="PROSITE" id="PS50075">
    <property type="entry name" value="CARRIER"/>
    <property type="match status" value="1"/>
</dbReference>
<keyword evidence="1 7" id="KW-0596">Phosphopantetheine</keyword>
<evidence type="ECO:0000256" key="1">
    <source>
        <dbReference type="ARBA" id="ARBA00022450"/>
    </source>
</evidence>
<feature type="domain" description="Carrier" evidence="8">
    <location>
        <begin position="8"/>
        <end position="85"/>
    </location>
</feature>